<comment type="caution">
    <text evidence="2">The sequence shown here is derived from an EMBL/GenBank/DDBJ whole genome shotgun (WGS) entry which is preliminary data.</text>
</comment>
<keyword evidence="3" id="KW-1185">Reference proteome</keyword>
<protein>
    <submittedName>
        <fullName evidence="2">Uncharacterized protein</fullName>
    </submittedName>
</protein>
<name>A0ABS5REW1_9MYCO</name>
<keyword evidence="1" id="KW-0732">Signal</keyword>
<feature type="chain" id="PRO_5045993120" evidence="1">
    <location>
        <begin position="27"/>
        <end position="77"/>
    </location>
</feature>
<dbReference type="Proteomes" id="UP001519535">
    <property type="component" value="Unassembled WGS sequence"/>
</dbReference>
<reference evidence="2 3" key="1">
    <citation type="submission" date="2021-05" db="EMBL/GenBank/DDBJ databases">
        <title>Mycobacterium acidophilum sp. nov., an extremely acid-tolerant member of the genus Mycobacterium.</title>
        <authorList>
            <person name="Xia J."/>
        </authorList>
    </citation>
    <scope>NUCLEOTIDE SEQUENCE [LARGE SCALE GENOMIC DNA]</scope>
    <source>
        <strain evidence="2 3">M1</strain>
    </source>
</reference>
<gene>
    <name evidence="2" type="ORF">KIH27_00785</name>
</gene>
<evidence type="ECO:0000313" key="3">
    <source>
        <dbReference type="Proteomes" id="UP001519535"/>
    </source>
</evidence>
<feature type="signal peptide" evidence="1">
    <location>
        <begin position="1"/>
        <end position="26"/>
    </location>
</feature>
<organism evidence="2 3">
    <name type="scientific">Mycolicibacter acidiphilus</name>
    <dbReference type="NCBI Taxonomy" id="2835306"/>
    <lineage>
        <taxon>Bacteria</taxon>
        <taxon>Bacillati</taxon>
        <taxon>Actinomycetota</taxon>
        <taxon>Actinomycetes</taxon>
        <taxon>Mycobacteriales</taxon>
        <taxon>Mycobacteriaceae</taxon>
        <taxon>Mycolicibacter</taxon>
    </lineage>
</organism>
<evidence type="ECO:0000313" key="2">
    <source>
        <dbReference type="EMBL" id="MBS9532118.1"/>
    </source>
</evidence>
<sequence length="77" mass="8404">MRTWLTVLTVALAVPSALWSAGPAAAEPTTTDAVCGAFRMGESPGQIIERLQRNDARNNYWRARDGTVWPIIDGDCD</sequence>
<proteinExistence type="predicted"/>
<accession>A0ABS5REW1</accession>
<dbReference type="RefSeq" id="WP_214090998.1">
    <property type="nucleotide sequence ID" value="NZ_JAHCLR010000001.1"/>
</dbReference>
<dbReference type="EMBL" id="JAHCLR010000001">
    <property type="protein sequence ID" value="MBS9532118.1"/>
    <property type="molecule type" value="Genomic_DNA"/>
</dbReference>
<evidence type="ECO:0000256" key="1">
    <source>
        <dbReference type="SAM" id="SignalP"/>
    </source>
</evidence>